<feature type="region of interest" description="Disordered" evidence="1">
    <location>
        <begin position="190"/>
        <end position="262"/>
    </location>
</feature>
<keyword evidence="2" id="KW-0472">Membrane</keyword>
<feature type="compositionally biased region" description="Pro residues" evidence="1">
    <location>
        <begin position="208"/>
        <end position="235"/>
    </location>
</feature>
<evidence type="ECO:0000313" key="4">
    <source>
        <dbReference type="Proteomes" id="UP000523007"/>
    </source>
</evidence>
<sequence>MTTDPQPPEVSWARKLISPSGLLLVLLCLFLPFVGVSCETGLGTLRVQASGWDLAVNGQPSVSGSAASSDTLRDLAGSSGWSEDERVGAHILMLIGILTLLTGLVLCTILQSVRARALAGLSASCGAAALFAVNEVVVLIGLDDRIEEQAGWAGNEIAGGTRYGFWVTLAVLLVIAGYNLVELLRARRPAAPASGPPPGHGPLYAQGPNPPPWPPVQQPYPYPQSHPAPPYPGQPPGSYGGSGPYGQYGPYGPYGPHGPPRG</sequence>
<evidence type="ECO:0000256" key="1">
    <source>
        <dbReference type="SAM" id="MobiDB-lite"/>
    </source>
</evidence>
<dbReference type="AlphaFoldDB" id="A0A7W7W192"/>
<feature type="transmembrane region" description="Helical" evidence="2">
    <location>
        <begin position="117"/>
        <end position="142"/>
    </location>
</feature>
<reference evidence="3 4" key="1">
    <citation type="submission" date="2020-08" db="EMBL/GenBank/DDBJ databases">
        <title>Sequencing the genomes of 1000 actinobacteria strains.</title>
        <authorList>
            <person name="Klenk H.-P."/>
        </authorList>
    </citation>
    <scope>NUCLEOTIDE SEQUENCE [LARGE SCALE GENOMIC DNA]</scope>
    <source>
        <strain evidence="3 4">DSM 102030</strain>
    </source>
</reference>
<feature type="transmembrane region" description="Helical" evidence="2">
    <location>
        <begin position="162"/>
        <end position="181"/>
    </location>
</feature>
<evidence type="ECO:0000256" key="2">
    <source>
        <dbReference type="SAM" id="Phobius"/>
    </source>
</evidence>
<dbReference type="RefSeq" id="WP_184573956.1">
    <property type="nucleotide sequence ID" value="NZ_JACHJT010000001.1"/>
</dbReference>
<keyword evidence="2" id="KW-0812">Transmembrane</keyword>
<dbReference type="EMBL" id="JACHJT010000001">
    <property type="protein sequence ID" value="MBB4929460.1"/>
    <property type="molecule type" value="Genomic_DNA"/>
</dbReference>
<organism evidence="3 4">
    <name type="scientific">Lipingzhangella halophila</name>
    <dbReference type="NCBI Taxonomy" id="1783352"/>
    <lineage>
        <taxon>Bacteria</taxon>
        <taxon>Bacillati</taxon>
        <taxon>Actinomycetota</taxon>
        <taxon>Actinomycetes</taxon>
        <taxon>Streptosporangiales</taxon>
        <taxon>Nocardiopsidaceae</taxon>
        <taxon>Lipingzhangella</taxon>
    </lineage>
</organism>
<comment type="caution">
    <text evidence="3">The sequence shown here is derived from an EMBL/GenBank/DDBJ whole genome shotgun (WGS) entry which is preliminary data.</text>
</comment>
<keyword evidence="2" id="KW-1133">Transmembrane helix</keyword>
<feature type="transmembrane region" description="Helical" evidence="2">
    <location>
        <begin position="87"/>
        <end position="110"/>
    </location>
</feature>
<evidence type="ECO:0000313" key="3">
    <source>
        <dbReference type="EMBL" id="MBB4929460.1"/>
    </source>
</evidence>
<proteinExistence type="predicted"/>
<gene>
    <name evidence="3" type="ORF">F4561_000280</name>
</gene>
<dbReference type="Proteomes" id="UP000523007">
    <property type="component" value="Unassembled WGS sequence"/>
</dbReference>
<name>A0A7W7W192_9ACTN</name>
<protein>
    <submittedName>
        <fullName evidence="3">Uncharacterized protein</fullName>
    </submittedName>
</protein>
<accession>A0A7W7W192</accession>
<keyword evidence="4" id="KW-1185">Reference proteome</keyword>